<dbReference type="PROSITE" id="PS51833">
    <property type="entry name" value="HDOD"/>
    <property type="match status" value="1"/>
</dbReference>
<feature type="domain" description="HDOD" evidence="2">
    <location>
        <begin position="134"/>
        <end position="313"/>
    </location>
</feature>
<reference evidence="3" key="1">
    <citation type="submission" date="2020-05" db="EMBL/GenBank/DDBJ databases">
        <authorList>
            <person name="Chiriac C."/>
            <person name="Salcher M."/>
            <person name="Ghai R."/>
            <person name="Kavagutti S V."/>
        </authorList>
    </citation>
    <scope>NUCLEOTIDE SEQUENCE</scope>
</reference>
<dbReference type="InterPro" id="IPR052340">
    <property type="entry name" value="RNase_Y/CdgJ"/>
</dbReference>
<dbReference type="SUPFAM" id="SSF109604">
    <property type="entry name" value="HD-domain/PDEase-like"/>
    <property type="match status" value="1"/>
</dbReference>
<evidence type="ECO:0000256" key="1">
    <source>
        <dbReference type="SAM" id="MobiDB-lite"/>
    </source>
</evidence>
<proteinExistence type="predicted"/>
<dbReference type="PANTHER" id="PTHR33525">
    <property type="match status" value="1"/>
</dbReference>
<dbReference type="Pfam" id="PF08668">
    <property type="entry name" value="HDOD"/>
    <property type="match status" value="1"/>
</dbReference>
<dbReference type="AlphaFoldDB" id="A0A6J6CRB3"/>
<dbReference type="PANTHER" id="PTHR33525:SF6">
    <property type="entry name" value="HDOD DOMAIN-CONTAINING PROTEIN"/>
    <property type="match status" value="1"/>
</dbReference>
<dbReference type="Gene3D" id="1.10.3210.10">
    <property type="entry name" value="Hypothetical protein af1432"/>
    <property type="match status" value="1"/>
</dbReference>
<dbReference type="InterPro" id="IPR011006">
    <property type="entry name" value="CheY-like_superfamily"/>
</dbReference>
<evidence type="ECO:0000313" key="3">
    <source>
        <dbReference type="EMBL" id="CAB4552959.1"/>
    </source>
</evidence>
<accession>A0A6J6CRB3</accession>
<gene>
    <name evidence="3" type="ORF">UFOPK1493_01204</name>
</gene>
<dbReference type="EMBL" id="CAEZSR010000033">
    <property type="protein sequence ID" value="CAB4552959.1"/>
    <property type="molecule type" value="Genomic_DNA"/>
</dbReference>
<organism evidence="3">
    <name type="scientific">freshwater metagenome</name>
    <dbReference type="NCBI Taxonomy" id="449393"/>
    <lineage>
        <taxon>unclassified sequences</taxon>
        <taxon>metagenomes</taxon>
        <taxon>ecological metagenomes</taxon>
    </lineage>
</organism>
<dbReference type="SUPFAM" id="SSF52172">
    <property type="entry name" value="CheY-like"/>
    <property type="match status" value="1"/>
</dbReference>
<sequence length="395" mass="41591">MIRVLVVDSDATFLASLDVKLAPQRSTWELAFTTPETAGAALVSGAWDVVVVDLTANVDGTPALVRARDAQPASLRIALAPAGTAVGDLGAAHQVLPHQCDATVLRSTILRALELRSRLADPFVLELIGSLPTLPSPSAAMVELQQALGAVDVDTRQVGRVVSTDMAMGTKLLQVVNSSYYGLSRTVDDPAEAVRLLGARLTGEILLTVGLLDAVTSRGAGIDAQLAAMRDRSLARADLAATLAERAGRAQTLVRRVWNGAFLLDVGEMLLVGTEHEDDPALIDRRATIGGALLSMWGLPHHLVDIVALSDLHPERSTPEAVHYAWLASEFTARRLASQGATTVEQTAGHPDGNADGAYVPPHPADPELVSSVLRWAGLASVRIDDLVPELTAAG</sequence>
<evidence type="ECO:0000259" key="2">
    <source>
        <dbReference type="PROSITE" id="PS51833"/>
    </source>
</evidence>
<name>A0A6J6CRB3_9ZZZZ</name>
<dbReference type="InterPro" id="IPR013976">
    <property type="entry name" value="HDOD"/>
</dbReference>
<feature type="region of interest" description="Disordered" evidence="1">
    <location>
        <begin position="338"/>
        <end position="357"/>
    </location>
</feature>
<protein>
    <submittedName>
        <fullName evidence="3">Unannotated protein</fullName>
    </submittedName>
</protein>